<evidence type="ECO:0000313" key="8">
    <source>
        <dbReference type="EMBL" id="EAY23426.1"/>
    </source>
</evidence>
<feature type="compositionally biased region" description="Acidic residues" evidence="6">
    <location>
        <begin position="454"/>
        <end position="463"/>
    </location>
</feature>
<sequence>MSDAVESTMQEYSESQPEVHYTILRIICICMSTLGFEMAFNVLFSLSEPIMASMNMSSTSQFLCWLSGPLAGVTLMPLIGVWSDNCKSRFGRRRPFIVGGCIFSVISFLLLLILKRVHEKFNAAGKTVSMLFILFFSYASINTIMAPSRALIGDIIPETRQGISNSIASVLIGLSSVLPNLVGGVGFFLKSETYSERADTVTMYFCLFILILSVIITVFASHEKPHVPAEEHHHHKKNPFVQMYEALKKMPKPIIRSCILMVLSWVANYTFTMLGTSFFMKEVFPEEQESKGLCFGMLVIACANLMSFIYGCVHPYVVNLIGCKTTYFISHIIEAVSLSCAFFVKNKWALLGLFTPIGIAITNFNSIPYELVSYTVTEEYMGVYMSILSTCIDVAYVLANLIMNLGLGNLVPKFPSSWHLTRYQSLIGFAAVWAVLTAVFSLFIIVPDHKMEVDVEEEEEEEAAERSSSSEGEQDRPPEEIV</sequence>
<protein>
    <submittedName>
        <fullName evidence="8">Major Facilitator Superfamily protein</fullName>
    </submittedName>
</protein>
<dbReference type="GO" id="GO:0008506">
    <property type="term" value="F:sucrose:proton symporter activity"/>
    <property type="evidence" value="ECO:0000318"/>
    <property type="project" value="GO_Central"/>
</dbReference>
<feature type="transmembrane region" description="Helical" evidence="7">
    <location>
        <begin position="63"/>
        <end position="83"/>
    </location>
</feature>
<evidence type="ECO:0000256" key="7">
    <source>
        <dbReference type="SAM" id="Phobius"/>
    </source>
</evidence>
<dbReference type="InterPro" id="IPR011701">
    <property type="entry name" value="MFS"/>
</dbReference>
<dbReference type="EMBL" id="DS113178">
    <property type="protein sequence ID" value="EAY23426.1"/>
    <property type="molecule type" value="Genomic_DNA"/>
</dbReference>
<keyword evidence="4 7" id="KW-1133">Transmembrane helix</keyword>
<dbReference type="RefSeq" id="XP_001584412.1">
    <property type="nucleotide sequence ID" value="XM_001584362.1"/>
</dbReference>
<keyword evidence="2" id="KW-0813">Transport</keyword>
<proteinExistence type="predicted"/>
<organism evidence="8 9">
    <name type="scientific">Trichomonas vaginalis (strain ATCC PRA-98 / G3)</name>
    <dbReference type="NCBI Taxonomy" id="412133"/>
    <lineage>
        <taxon>Eukaryota</taxon>
        <taxon>Metamonada</taxon>
        <taxon>Parabasalia</taxon>
        <taxon>Trichomonadida</taxon>
        <taxon>Trichomonadidae</taxon>
        <taxon>Trichomonas</taxon>
    </lineage>
</organism>
<dbReference type="InParanoid" id="A2D7Z3"/>
<dbReference type="FunCoup" id="A2D7Z3">
    <property type="interactions" value="103"/>
</dbReference>
<evidence type="ECO:0000256" key="6">
    <source>
        <dbReference type="SAM" id="MobiDB-lite"/>
    </source>
</evidence>
<evidence type="ECO:0000313" key="9">
    <source>
        <dbReference type="Proteomes" id="UP000001542"/>
    </source>
</evidence>
<gene>
    <name evidence="8" type="ORF">TVAG_070900</name>
</gene>
<feature type="transmembrane region" description="Helical" evidence="7">
    <location>
        <begin position="381"/>
        <end position="405"/>
    </location>
</feature>
<dbReference type="GO" id="GO:0016020">
    <property type="term" value="C:membrane"/>
    <property type="evidence" value="ECO:0000318"/>
    <property type="project" value="GO_Central"/>
</dbReference>
<dbReference type="VEuPathDB" id="TrichDB:TVAGG3_1045540"/>
<feature type="transmembrane region" description="Helical" evidence="7">
    <location>
        <begin position="166"/>
        <end position="189"/>
    </location>
</feature>
<evidence type="ECO:0000256" key="2">
    <source>
        <dbReference type="ARBA" id="ARBA00022448"/>
    </source>
</evidence>
<name>A2D7Z3_TRIV3</name>
<feature type="compositionally biased region" description="Basic and acidic residues" evidence="6">
    <location>
        <begin position="473"/>
        <end position="482"/>
    </location>
</feature>
<feature type="transmembrane region" description="Helical" evidence="7">
    <location>
        <begin position="348"/>
        <end position="369"/>
    </location>
</feature>
<dbReference type="VEuPathDB" id="TrichDB:TVAG_070900"/>
<feature type="transmembrane region" description="Helical" evidence="7">
    <location>
        <begin position="201"/>
        <end position="220"/>
    </location>
</feature>
<dbReference type="eggNOG" id="KOG0637">
    <property type="taxonomic scope" value="Eukaryota"/>
</dbReference>
<dbReference type="AlphaFoldDB" id="A2D7Z3"/>
<dbReference type="OMA" id="SQAFAMF"/>
<dbReference type="KEGG" id="tva:5468991"/>
<dbReference type="Pfam" id="PF07690">
    <property type="entry name" value="MFS_1"/>
    <property type="match status" value="1"/>
</dbReference>
<evidence type="ECO:0000256" key="5">
    <source>
        <dbReference type="ARBA" id="ARBA00023136"/>
    </source>
</evidence>
<feature type="transmembrane region" description="Helical" evidence="7">
    <location>
        <begin position="254"/>
        <end position="280"/>
    </location>
</feature>
<feature type="transmembrane region" description="Helical" evidence="7">
    <location>
        <begin position="126"/>
        <end position="146"/>
    </location>
</feature>
<dbReference type="Gene3D" id="1.20.1250.20">
    <property type="entry name" value="MFS general substrate transporter like domains"/>
    <property type="match status" value="1"/>
</dbReference>
<dbReference type="Proteomes" id="UP000001542">
    <property type="component" value="Unassembled WGS sequence"/>
</dbReference>
<dbReference type="PANTHER" id="PTHR19432">
    <property type="entry name" value="SUGAR TRANSPORTER"/>
    <property type="match status" value="1"/>
</dbReference>
<keyword evidence="3 7" id="KW-0812">Transmembrane</keyword>
<keyword evidence="9" id="KW-1185">Reference proteome</keyword>
<accession>A2D7Z3</accession>
<reference evidence="8" key="1">
    <citation type="submission" date="2006-10" db="EMBL/GenBank/DDBJ databases">
        <authorList>
            <person name="Amadeo P."/>
            <person name="Zhao Q."/>
            <person name="Wortman J."/>
            <person name="Fraser-Liggett C."/>
            <person name="Carlton J."/>
        </authorList>
    </citation>
    <scope>NUCLEOTIDE SEQUENCE</scope>
    <source>
        <strain evidence="8">G3</strain>
    </source>
</reference>
<feature type="region of interest" description="Disordered" evidence="6">
    <location>
        <begin position="454"/>
        <end position="482"/>
    </location>
</feature>
<feature type="transmembrane region" description="Helical" evidence="7">
    <location>
        <begin position="95"/>
        <end position="114"/>
    </location>
</feature>
<dbReference type="InterPro" id="IPR036259">
    <property type="entry name" value="MFS_trans_sf"/>
</dbReference>
<reference evidence="8" key="2">
    <citation type="journal article" date="2007" name="Science">
        <title>Draft genome sequence of the sexually transmitted pathogen Trichomonas vaginalis.</title>
        <authorList>
            <person name="Carlton J.M."/>
            <person name="Hirt R.P."/>
            <person name="Silva J.C."/>
            <person name="Delcher A.L."/>
            <person name="Schatz M."/>
            <person name="Zhao Q."/>
            <person name="Wortman J.R."/>
            <person name="Bidwell S.L."/>
            <person name="Alsmark U.C.M."/>
            <person name="Besteiro S."/>
            <person name="Sicheritz-Ponten T."/>
            <person name="Noel C.J."/>
            <person name="Dacks J.B."/>
            <person name="Foster P.G."/>
            <person name="Simillion C."/>
            <person name="Van de Peer Y."/>
            <person name="Miranda-Saavedra D."/>
            <person name="Barton G.J."/>
            <person name="Westrop G.D."/>
            <person name="Mueller S."/>
            <person name="Dessi D."/>
            <person name="Fiori P.L."/>
            <person name="Ren Q."/>
            <person name="Paulsen I."/>
            <person name="Zhang H."/>
            <person name="Bastida-Corcuera F.D."/>
            <person name="Simoes-Barbosa A."/>
            <person name="Brown M.T."/>
            <person name="Hayes R.D."/>
            <person name="Mukherjee M."/>
            <person name="Okumura C.Y."/>
            <person name="Schneider R."/>
            <person name="Smith A.J."/>
            <person name="Vanacova S."/>
            <person name="Villalvazo M."/>
            <person name="Haas B.J."/>
            <person name="Pertea M."/>
            <person name="Feldblyum T.V."/>
            <person name="Utterback T.R."/>
            <person name="Shu C.L."/>
            <person name="Osoegawa K."/>
            <person name="de Jong P.J."/>
            <person name="Hrdy I."/>
            <person name="Horvathova L."/>
            <person name="Zubacova Z."/>
            <person name="Dolezal P."/>
            <person name="Malik S.B."/>
            <person name="Logsdon J.M. Jr."/>
            <person name="Henze K."/>
            <person name="Gupta A."/>
            <person name="Wang C.C."/>
            <person name="Dunne R.L."/>
            <person name="Upcroft J.A."/>
            <person name="Upcroft P."/>
            <person name="White O."/>
            <person name="Salzberg S.L."/>
            <person name="Tang P."/>
            <person name="Chiu C.-H."/>
            <person name="Lee Y.-S."/>
            <person name="Embley T.M."/>
            <person name="Coombs G.H."/>
            <person name="Mottram J.C."/>
            <person name="Tachezy J."/>
            <person name="Fraser-Liggett C.M."/>
            <person name="Johnson P.J."/>
        </authorList>
    </citation>
    <scope>NUCLEOTIDE SEQUENCE [LARGE SCALE GENOMIC DNA]</scope>
    <source>
        <strain evidence="8">G3</strain>
    </source>
</reference>
<comment type="subcellular location">
    <subcellularLocation>
        <location evidence="1">Membrane</location>
        <topology evidence="1">Multi-pass membrane protein</topology>
    </subcellularLocation>
</comment>
<evidence type="ECO:0000256" key="3">
    <source>
        <dbReference type="ARBA" id="ARBA00022692"/>
    </source>
</evidence>
<feature type="transmembrane region" description="Helical" evidence="7">
    <location>
        <begin position="426"/>
        <end position="446"/>
    </location>
</feature>
<dbReference type="OrthoDB" id="28755at2759"/>
<keyword evidence="5 7" id="KW-0472">Membrane</keyword>
<dbReference type="PANTHER" id="PTHR19432:SF26">
    <property type="entry name" value="MAJOR FACILITATOR SUPERFAMILY (MFS) PROFILE DOMAIN-CONTAINING PROTEIN"/>
    <property type="match status" value="1"/>
</dbReference>
<dbReference type="SUPFAM" id="SSF103473">
    <property type="entry name" value="MFS general substrate transporter"/>
    <property type="match status" value="1"/>
</dbReference>
<evidence type="ECO:0000256" key="1">
    <source>
        <dbReference type="ARBA" id="ARBA00004141"/>
    </source>
</evidence>
<feature type="transmembrane region" description="Helical" evidence="7">
    <location>
        <begin position="292"/>
        <end position="310"/>
    </location>
</feature>
<dbReference type="SMR" id="A2D7Z3"/>
<feature type="transmembrane region" description="Helical" evidence="7">
    <location>
        <begin position="20"/>
        <end position="43"/>
    </location>
</feature>
<evidence type="ECO:0000256" key="4">
    <source>
        <dbReference type="ARBA" id="ARBA00022989"/>
    </source>
</evidence>
<dbReference type="FunFam" id="1.20.1250.20:FF:000531">
    <property type="entry name" value="Major Facilitator Superfamily protein"/>
    <property type="match status" value="1"/>
</dbReference>